<evidence type="ECO:0000313" key="1">
    <source>
        <dbReference type="EMBL" id="QQO08071.1"/>
    </source>
</evidence>
<gene>
    <name evidence="1" type="ORF">JFL75_14125</name>
</gene>
<evidence type="ECO:0000313" key="2">
    <source>
        <dbReference type="Proteomes" id="UP000595917"/>
    </source>
</evidence>
<name>A0A7T7XKK8_9SPIR</name>
<dbReference type="RefSeq" id="WP_215625377.1">
    <property type="nucleotide sequence ID" value="NZ_CP067089.2"/>
</dbReference>
<dbReference type="AlphaFoldDB" id="A0A7T7XKK8"/>
<dbReference type="KEGG" id="bhc:JFL75_14125"/>
<dbReference type="Proteomes" id="UP000595917">
    <property type="component" value="Chromosome"/>
</dbReference>
<sequence>MDKKKVFERFKGQDVFIKTVQKPQIEGSTKAALNRKGNILFNNGDIEGARRVFLTTGYTDGLVRVGDYYMSKGRSLDALRMYWIAPDKKKSEPIIAQLSNLIHNLLKEEEDHFNE</sequence>
<reference evidence="1" key="1">
    <citation type="submission" date="2021-01" db="EMBL/GenBank/DDBJ databases">
        <title>Description of Breznakiella homolactica.</title>
        <authorList>
            <person name="Song Y."/>
            <person name="Brune A."/>
        </authorList>
    </citation>
    <scope>NUCLEOTIDE SEQUENCE</scope>
    <source>
        <strain evidence="1">RmG30</strain>
    </source>
</reference>
<protein>
    <submittedName>
        <fullName evidence="1">Uncharacterized protein</fullName>
    </submittedName>
</protein>
<dbReference type="EMBL" id="CP067089">
    <property type="protein sequence ID" value="QQO08071.1"/>
    <property type="molecule type" value="Genomic_DNA"/>
</dbReference>
<organism evidence="1 2">
    <name type="scientific">Breznakiella homolactica</name>
    <dbReference type="NCBI Taxonomy" id="2798577"/>
    <lineage>
        <taxon>Bacteria</taxon>
        <taxon>Pseudomonadati</taxon>
        <taxon>Spirochaetota</taxon>
        <taxon>Spirochaetia</taxon>
        <taxon>Spirochaetales</taxon>
        <taxon>Breznakiellaceae</taxon>
        <taxon>Breznakiella</taxon>
    </lineage>
</organism>
<accession>A0A7T7XKK8</accession>
<proteinExistence type="predicted"/>
<keyword evidence="2" id="KW-1185">Reference proteome</keyword>